<accession>A0A2J6TRQ8</accession>
<evidence type="ECO:0000313" key="3">
    <source>
        <dbReference type="Proteomes" id="UP000235371"/>
    </source>
</evidence>
<evidence type="ECO:0000256" key="1">
    <source>
        <dbReference type="SAM" id="Phobius"/>
    </source>
</evidence>
<dbReference type="AlphaFoldDB" id="A0A2J6TRQ8"/>
<protein>
    <submittedName>
        <fullName evidence="2">Uncharacterized protein</fullName>
    </submittedName>
</protein>
<evidence type="ECO:0000313" key="2">
    <source>
        <dbReference type="EMBL" id="PMD65689.1"/>
    </source>
</evidence>
<proteinExistence type="predicted"/>
<keyword evidence="1" id="KW-1133">Transmembrane helix</keyword>
<dbReference type="RefSeq" id="XP_024742593.1">
    <property type="nucleotide sequence ID" value="XM_024882496.1"/>
</dbReference>
<keyword evidence="1" id="KW-0472">Membrane</keyword>
<dbReference type="InParanoid" id="A0A2J6TRQ8"/>
<sequence>MGSAGFAMAVAIRAIAEVVINTSHHHQSLTSNQTFTGYRAPLALLPNILALPSRLRAGFFIILFFIVTSAILASTRFGSRLASLFTQIRPAAAFSAFTRPVTTSTMAPKVYQKPPQAPPSFIATTASLVEDAKAICGMFTGRRPF</sequence>
<gene>
    <name evidence="2" type="ORF">K444DRAFT_625235</name>
</gene>
<keyword evidence="1" id="KW-0812">Transmembrane</keyword>
<reference evidence="2 3" key="1">
    <citation type="submission" date="2016-04" db="EMBL/GenBank/DDBJ databases">
        <title>A degradative enzymes factory behind the ericoid mycorrhizal symbiosis.</title>
        <authorList>
            <consortium name="DOE Joint Genome Institute"/>
            <person name="Martino E."/>
            <person name="Morin E."/>
            <person name="Grelet G."/>
            <person name="Kuo A."/>
            <person name="Kohler A."/>
            <person name="Daghino S."/>
            <person name="Barry K."/>
            <person name="Choi C."/>
            <person name="Cichocki N."/>
            <person name="Clum A."/>
            <person name="Copeland A."/>
            <person name="Hainaut M."/>
            <person name="Haridas S."/>
            <person name="Labutti K."/>
            <person name="Lindquist E."/>
            <person name="Lipzen A."/>
            <person name="Khouja H.-R."/>
            <person name="Murat C."/>
            <person name="Ohm R."/>
            <person name="Olson A."/>
            <person name="Spatafora J."/>
            <person name="Veneault-Fourrey C."/>
            <person name="Henrissat B."/>
            <person name="Grigoriev I."/>
            <person name="Martin F."/>
            <person name="Perotto S."/>
        </authorList>
    </citation>
    <scope>NUCLEOTIDE SEQUENCE [LARGE SCALE GENOMIC DNA]</scope>
    <source>
        <strain evidence="2 3">E</strain>
    </source>
</reference>
<keyword evidence="3" id="KW-1185">Reference proteome</keyword>
<dbReference type="Proteomes" id="UP000235371">
    <property type="component" value="Unassembled WGS sequence"/>
</dbReference>
<dbReference type="EMBL" id="KZ613746">
    <property type="protein sequence ID" value="PMD65689.1"/>
    <property type="molecule type" value="Genomic_DNA"/>
</dbReference>
<organism evidence="2 3">
    <name type="scientific">Hyaloscypha bicolor E</name>
    <dbReference type="NCBI Taxonomy" id="1095630"/>
    <lineage>
        <taxon>Eukaryota</taxon>
        <taxon>Fungi</taxon>
        <taxon>Dikarya</taxon>
        <taxon>Ascomycota</taxon>
        <taxon>Pezizomycotina</taxon>
        <taxon>Leotiomycetes</taxon>
        <taxon>Helotiales</taxon>
        <taxon>Hyaloscyphaceae</taxon>
        <taxon>Hyaloscypha</taxon>
        <taxon>Hyaloscypha bicolor</taxon>
    </lineage>
</organism>
<feature type="transmembrane region" description="Helical" evidence="1">
    <location>
        <begin position="55"/>
        <end position="73"/>
    </location>
</feature>
<name>A0A2J6TRQ8_9HELO</name>
<dbReference type="GeneID" id="36590573"/>